<dbReference type="AlphaFoldDB" id="A0A0F8YC87"/>
<evidence type="ECO:0000313" key="1">
    <source>
        <dbReference type="EMBL" id="KKK71315.1"/>
    </source>
</evidence>
<comment type="caution">
    <text evidence="1">The sequence shown here is derived from an EMBL/GenBank/DDBJ whole genome shotgun (WGS) entry which is preliminary data.</text>
</comment>
<name>A0A0F8YC87_9ZZZZ</name>
<sequence length="128" mass="14304">MGISKRLFTQHQIDTDLSGQLKKAQREIQLLKTDYNGKTQAFETLQKAHSSLVNQFQESRKAEGALAEALRVLVDDLQSRLDMATGGMTEADGLVAAEDANRSWRSWLFDVMSTYGDIARNALKLTDL</sequence>
<reference evidence="1" key="1">
    <citation type="journal article" date="2015" name="Nature">
        <title>Complex archaea that bridge the gap between prokaryotes and eukaryotes.</title>
        <authorList>
            <person name="Spang A."/>
            <person name="Saw J.H."/>
            <person name="Jorgensen S.L."/>
            <person name="Zaremba-Niedzwiedzka K."/>
            <person name="Martijn J."/>
            <person name="Lind A.E."/>
            <person name="van Eijk R."/>
            <person name="Schleper C."/>
            <person name="Guy L."/>
            <person name="Ettema T.J."/>
        </authorList>
    </citation>
    <scope>NUCLEOTIDE SEQUENCE</scope>
</reference>
<proteinExistence type="predicted"/>
<organism evidence="1">
    <name type="scientific">marine sediment metagenome</name>
    <dbReference type="NCBI Taxonomy" id="412755"/>
    <lineage>
        <taxon>unclassified sequences</taxon>
        <taxon>metagenomes</taxon>
        <taxon>ecological metagenomes</taxon>
    </lineage>
</organism>
<dbReference type="EMBL" id="LAZR01057795">
    <property type="protein sequence ID" value="KKK71315.1"/>
    <property type="molecule type" value="Genomic_DNA"/>
</dbReference>
<accession>A0A0F8YC87</accession>
<protein>
    <submittedName>
        <fullName evidence="1">Uncharacterized protein</fullName>
    </submittedName>
</protein>
<gene>
    <name evidence="1" type="ORF">LCGC14_2915140</name>
</gene>